<dbReference type="RefSeq" id="WP_183409846.1">
    <property type="nucleotide sequence ID" value="NZ_JACHWY010000001.1"/>
</dbReference>
<gene>
    <name evidence="2" type="ORF">FHR99_001444</name>
</gene>
<feature type="domain" description="SnoaL-like" evidence="1">
    <location>
        <begin position="12"/>
        <end position="114"/>
    </location>
</feature>
<keyword evidence="3" id="KW-1185">Reference proteome</keyword>
<organism evidence="2 3">
    <name type="scientific">Litorivivens lipolytica</name>
    <dbReference type="NCBI Taxonomy" id="1524264"/>
    <lineage>
        <taxon>Bacteria</taxon>
        <taxon>Pseudomonadati</taxon>
        <taxon>Pseudomonadota</taxon>
        <taxon>Gammaproteobacteria</taxon>
        <taxon>Litorivivens</taxon>
    </lineage>
</organism>
<comment type="caution">
    <text evidence="2">The sequence shown here is derived from an EMBL/GenBank/DDBJ whole genome shotgun (WGS) entry which is preliminary data.</text>
</comment>
<dbReference type="PANTHER" id="PTHR41252">
    <property type="entry name" value="BLR2505 PROTEIN"/>
    <property type="match status" value="1"/>
</dbReference>
<reference evidence="2 3" key="1">
    <citation type="submission" date="2020-08" db="EMBL/GenBank/DDBJ databases">
        <title>Genomic Encyclopedia of Type Strains, Phase III (KMG-III): the genomes of soil and plant-associated and newly described type strains.</title>
        <authorList>
            <person name="Whitman W."/>
        </authorList>
    </citation>
    <scope>NUCLEOTIDE SEQUENCE [LARGE SCALE GENOMIC DNA]</scope>
    <source>
        <strain evidence="2 3">CECT 8654</strain>
    </source>
</reference>
<evidence type="ECO:0000259" key="1">
    <source>
        <dbReference type="Pfam" id="PF12680"/>
    </source>
</evidence>
<dbReference type="Pfam" id="PF12680">
    <property type="entry name" value="SnoaL_2"/>
    <property type="match status" value="1"/>
</dbReference>
<dbReference type="Proteomes" id="UP000537130">
    <property type="component" value="Unassembled WGS sequence"/>
</dbReference>
<protein>
    <recommendedName>
        <fullName evidence="1">SnoaL-like domain-containing protein</fullName>
    </recommendedName>
</protein>
<accession>A0A7W4Z5H0</accession>
<dbReference type="Gene3D" id="3.10.450.50">
    <property type="match status" value="1"/>
</dbReference>
<proteinExistence type="predicted"/>
<dbReference type="InterPro" id="IPR037401">
    <property type="entry name" value="SnoaL-like"/>
</dbReference>
<dbReference type="InterPro" id="IPR032710">
    <property type="entry name" value="NTF2-like_dom_sf"/>
</dbReference>
<evidence type="ECO:0000313" key="3">
    <source>
        <dbReference type="Proteomes" id="UP000537130"/>
    </source>
</evidence>
<dbReference type="EMBL" id="JACHWY010000001">
    <property type="protein sequence ID" value="MBB3047208.1"/>
    <property type="molecule type" value="Genomic_DNA"/>
</dbReference>
<dbReference type="PANTHER" id="PTHR41252:SF1">
    <property type="entry name" value="BLR2505 PROTEIN"/>
    <property type="match status" value="1"/>
</dbReference>
<sequence>MSEQTRKNKEVVSAFFDAMNRGDVPGFVELYDDAGSVWTSGNTLISGTLTKDQINAGAGAIFEAFPKGLTFTVHGMTAEGDRVAVEAESNGEHVSGKHYRNLYHFLFEMKDGKVLKLKEYMDTEQITDVLCGGQRP</sequence>
<name>A0A7W4Z5H0_9GAMM</name>
<dbReference type="AlphaFoldDB" id="A0A7W4Z5H0"/>
<dbReference type="SUPFAM" id="SSF54427">
    <property type="entry name" value="NTF2-like"/>
    <property type="match status" value="1"/>
</dbReference>
<evidence type="ECO:0000313" key="2">
    <source>
        <dbReference type="EMBL" id="MBB3047208.1"/>
    </source>
</evidence>